<feature type="region of interest" description="Disordered" evidence="1">
    <location>
        <begin position="106"/>
        <end position="140"/>
    </location>
</feature>
<evidence type="ECO:0000256" key="2">
    <source>
        <dbReference type="SAM" id="Phobius"/>
    </source>
</evidence>
<reference evidence="3" key="2">
    <citation type="journal article" date="2015" name="Data Brief">
        <title>Shoot transcriptome of the giant reed, Arundo donax.</title>
        <authorList>
            <person name="Barrero R.A."/>
            <person name="Guerrero F.D."/>
            <person name="Moolhuijzen P."/>
            <person name="Goolsby J.A."/>
            <person name="Tidwell J."/>
            <person name="Bellgard S.E."/>
            <person name="Bellgard M.I."/>
        </authorList>
    </citation>
    <scope>NUCLEOTIDE SEQUENCE</scope>
    <source>
        <tissue evidence="3">Shoot tissue taken approximately 20 cm above the soil surface</tissue>
    </source>
</reference>
<proteinExistence type="predicted"/>
<dbReference type="EMBL" id="GBRH01193483">
    <property type="protein sequence ID" value="JAE04413.1"/>
    <property type="molecule type" value="Transcribed_RNA"/>
</dbReference>
<dbReference type="AlphaFoldDB" id="A0A0A9F819"/>
<feature type="transmembrane region" description="Helical" evidence="2">
    <location>
        <begin position="166"/>
        <end position="187"/>
    </location>
</feature>
<dbReference type="PANTHER" id="PTHR34797:SF3">
    <property type="entry name" value="OS07G0418200 PROTEIN"/>
    <property type="match status" value="1"/>
</dbReference>
<keyword evidence="2" id="KW-1133">Transmembrane helix</keyword>
<feature type="compositionally biased region" description="Polar residues" evidence="1">
    <location>
        <begin position="110"/>
        <end position="130"/>
    </location>
</feature>
<accession>A0A0A9F819</accession>
<sequence length="246" mass="27532">MEDDNKDTEVSSVWDLPSLTSSVYPSPLFRRGFDPIYLPGYGDVSNDQQGTHPGLFTDGFVFPPSEHENLPVELELDELNTNNDGKEGSAEINDEWCHVEPEEVDDLSDENLSYRSDLPSANETTLPDSTATEKHAKQEKDHTLCKSDLPCEGWWKRKSTYLFHRIKGVTTVCSVVAAGAVVGFVIMGQRFQQDNWHLHQFHLSVSSESLSRVIGIFSRLKDGLPGGEQLRSLLPTRVLPQQQMSA</sequence>
<dbReference type="PANTHER" id="PTHR34797">
    <property type="entry name" value="ATG8-INTERACTING PROTEIN 2"/>
    <property type="match status" value="1"/>
</dbReference>
<keyword evidence="2" id="KW-0812">Transmembrane</keyword>
<reference evidence="3" key="1">
    <citation type="submission" date="2014-09" db="EMBL/GenBank/DDBJ databases">
        <authorList>
            <person name="Magalhaes I.L.F."/>
            <person name="Oliveira U."/>
            <person name="Santos F.R."/>
            <person name="Vidigal T.H.D.A."/>
            <person name="Brescovit A.D."/>
            <person name="Santos A.J."/>
        </authorList>
    </citation>
    <scope>NUCLEOTIDE SEQUENCE</scope>
    <source>
        <tissue evidence="3">Shoot tissue taken approximately 20 cm above the soil surface</tissue>
    </source>
</reference>
<evidence type="ECO:0008006" key="4">
    <source>
        <dbReference type="Google" id="ProtNLM"/>
    </source>
</evidence>
<keyword evidence="2" id="KW-0472">Membrane</keyword>
<name>A0A0A9F819_ARUDO</name>
<evidence type="ECO:0000256" key="1">
    <source>
        <dbReference type="SAM" id="MobiDB-lite"/>
    </source>
</evidence>
<dbReference type="InterPro" id="IPR040304">
    <property type="entry name" value="ATG8-IP-1/2"/>
</dbReference>
<protein>
    <recommendedName>
        <fullName evidence="4">ATG8-interacting protein 1</fullName>
    </recommendedName>
</protein>
<evidence type="ECO:0000313" key="3">
    <source>
        <dbReference type="EMBL" id="JAE04413.1"/>
    </source>
</evidence>
<organism evidence="3">
    <name type="scientific">Arundo donax</name>
    <name type="common">Giant reed</name>
    <name type="synonym">Donax arundinaceus</name>
    <dbReference type="NCBI Taxonomy" id="35708"/>
    <lineage>
        <taxon>Eukaryota</taxon>
        <taxon>Viridiplantae</taxon>
        <taxon>Streptophyta</taxon>
        <taxon>Embryophyta</taxon>
        <taxon>Tracheophyta</taxon>
        <taxon>Spermatophyta</taxon>
        <taxon>Magnoliopsida</taxon>
        <taxon>Liliopsida</taxon>
        <taxon>Poales</taxon>
        <taxon>Poaceae</taxon>
        <taxon>PACMAD clade</taxon>
        <taxon>Arundinoideae</taxon>
        <taxon>Arundineae</taxon>
        <taxon>Arundo</taxon>
    </lineage>
</organism>
<feature type="compositionally biased region" description="Basic and acidic residues" evidence="1">
    <location>
        <begin position="131"/>
        <end position="140"/>
    </location>
</feature>